<proteinExistence type="predicted"/>
<dbReference type="SUPFAM" id="SSF54001">
    <property type="entry name" value="Cysteine proteinases"/>
    <property type="match status" value="1"/>
</dbReference>
<gene>
    <name evidence="1" type="ORF">SAMN05192574_101693</name>
</gene>
<protein>
    <submittedName>
        <fullName evidence="1">Permuted papain-like amidase enzyme, YaeF/YiiX, C92 family</fullName>
    </submittedName>
</protein>
<dbReference type="InterPro" id="IPR024453">
    <property type="entry name" value="Peptidase_C92"/>
</dbReference>
<keyword evidence="2" id="KW-1185">Reference proteome</keyword>
<organism evidence="1 2">
    <name type="scientific">Mucilaginibacter gossypiicola</name>
    <dbReference type="NCBI Taxonomy" id="551995"/>
    <lineage>
        <taxon>Bacteria</taxon>
        <taxon>Pseudomonadati</taxon>
        <taxon>Bacteroidota</taxon>
        <taxon>Sphingobacteriia</taxon>
        <taxon>Sphingobacteriales</taxon>
        <taxon>Sphingobacteriaceae</taxon>
        <taxon>Mucilaginibacter</taxon>
    </lineage>
</organism>
<dbReference type="EMBL" id="FOCL01000001">
    <property type="protein sequence ID" value="SEM75017.1"/>
    <property type="molecule type" value="Genomic_DNA"/>
</dbReference>
<dbReference type="Gene3D" id="3.90.1720.10">
    <property type="entry name" value="endopeptidase domain like (from Nostoc punctiforme)"/>
    <property type="match status" value="1"/>
</dbReference>
<reference evidence="2" key="1">
    <citation type="submission" date="2016-10" db="EMBL/GenBank/DDBJ databases">
        <authorList>
            <person name="Varghese N."/>
            <person name="Submissions S."/>
        </authorList>
    </citation>
    <scope>NUCLEOTIDE SEQUENCE [LARGE SCALE GENOMIC DNA]</scope>
    <source>
        <strain evidence="2">Gh-48</strain>
    </source>
</reference>
<dbReference type="Proteomes" id="UP000198942">
    <property type="component" value="Unassembled WGS sequence"/>
</dbReference>
<accession>A0A1H8AZQ5</accession>
<dbReference type="OrthoDB" id="7843671at2"/>
<dbReference type="RefSeq" id="WP_091207633.1">
    <property type="nucleotide sequence ID" value="NZ_FOCL01000001.1"/>
</dbReference>
<dbReference type="Pfam" id="PF05708">
    <property type="entry name" value="Peptidase_C92"/>
    <property type="match status" value="1"/>
</dbReference>
<dbReference type="AlphaFoldDB" id="A0A1H8AZQ5"/>
<evidence type="ECO:0000313" key="2">
    <source>
        <dbReference type="Proteomes" id="UP000198942"/>
    </source>
</evidence>
<name>A0A1H8AZQ5_9SPHI</name>
<dbReference type="InterPro" id="IPR038765">
    <property type="entry name" value="Papain-like_cys_pep_sf"/>
</dbReference>
<sequence length="337" mass="38362">MPESNNKFVLDLTKLEPGDILLTISSRELSALMNRVTGCKYHHAILYVGDSSYIHSYDLGVQADNPMRDLYELEDDVIALRLKSSDDKVIQNAMNSVRKKVGTQYSLAEAKAVLKKPDIDATEANRQFCSRLVAQAYADAGVELVPNSDYCSLNDLMTSDKVEIIANVLREGTAAEIAHALEGSPELEEQKHIQNSILENARNITGKDIQTFDQIEQIIISYPEFDVPITDVIKASGYLDHWKKEMAKNPQNYSFKDFANHYPKHVWPGVIQAYYSTGYRHYHSYRIQLEVLESAYKKQPLEYSKVHIELLKNLMIMFGKMMETMNEATIELLVDNK</sequence>
<evidence type="ECO:0000313" key="1">
    <source>
        <dbReference type="EMBL" id="SEM75017.1"/>
    </source>
</evidence>